<dbReference type="STRING" id="1150368.SAMN02927921_01502"/>
<dbReference type="EMBL" id="FPJE01000007">
    <property type="protein sequence ID" value="SFW40801.1"/>
    <property type="molecule type" value="Genomic_DNA"/>
</dbReference>
<keyword evidence="3" id="KW-1185">Reference proteome</keyword>
<gene>
    <name evidence="2" type="ORF">SAMN02927921_01502</name>
</gene>
<protein>
    <submittedName>
        <fullName evidence="2">Catechol-2,3-dioxygenase</fullName>
    </submittedName>
</protein>
<dbReference type="InterPro" id="IPR037523">
    <property type="entry name" value="VOC_core"/>
</dbReference>
<dbReference type="Proteomes" id="UP000182248">
    <property type="component" value="Unassembled WGS sequence"/>
</dbReference>
<evidence type="ECO:0000259" key="1">
    <source>
        <dbReference type="PROSITE" id="PS51819"/>
    </source>
</evidence>
<dbReference type="CDD" id="cd06587">
    <property type="entry name" value="VOC"/>
    <property type="match status" value="1"/>
</dbReference>
<dbReference type="AlphaFoldDB" id="A0A1K1NZW1"/>
<accession>A0A1K1NZW1</accession>
<evidence type="ECO:0000313" key="2">
    <source>
        <dbReference type="EMBL" id="SFW40801.1"/>
    </source>
</evidence>
<dbReference type="RefSeq" id="WP_072316745.1">
    <property type="nucleotide sequence ID" value="NZ_FPJE01000007.1"/>
</dbReference>
<keyword evidence="2" id="KW-0223">Dioxygenase</keyword>
<dbReference type="Gene3D" id="3.10.180.10">
    <property type="entry name" value="2,3-Dihydroxybiphenyl 1,2-Dioxygenase, domain 1"/>
    <property type="match status" value="1"/>
</dbReference>
<organism evidence="2 3">
    <name type="scientific">Sinomicrobium oceani</name>
    <dbReference type="NCBI Taxonomy" id="1150368"/>
    <lineage>
        <taxon>Bacteria</taxon>
        <taxon>Pseudomonadati</taxon>
        <taxon>Bacteroidota</taxon>
        <taxon>Flavobacteriia</taxon>
        <taxon>Flavobacteriales</taxon>
        <taxon>Flavobacteriaceae</taxon>
        <taxon>Sinomicrobium</taxon>
    </lineage>
</organism>
<dbReference type="OrthoDB" id="2703022at2"/>
<evidence type="ECO:0000313" key="3">
    <source>
        <dbReference type="Proteomes" id="UP000182248"/>
    </source>
</evidence>
<reference evidence="2 3" key="1">
    <citation type="submission" date="2016-11" db="EMBL/GenBank/DDBJ databases">
        <authorList>
            <person name="Jaros S."/>
            <person name="Januszkiewicz K."/>
            <person name="Wedrychowicz H."/>
        </authorList>
    </citation>
    <scope>NUCLEOTIDE SEQUENCE [LARGE SCALE GENOMIC DNA]</scope>
    <source>
        <strain evidence="2 3">CGMCC 1.12145</strain>
    </source>
</reference>
<keyword evidence="2" id="KW-0560">Oxidoreductase</keyword>
<dbReference type="PROSITE" id="PS51819">
    <property type="entry name" value="VOC"/>
    <property type="match status" value="1"/>
</dbReference>
<dbReference type="GO" id="GO:0051213">
    <property type="term" value="F:dioxygenase activity"/>
    <property type="evidence" value="ECO:0007669"/>
    <property type="project" value="UniProtKB-KW"/>
</dbReference>
<name>A0A1K1NZW1_9FLAO</name>
<sequence>MKLKEIHICTDQPEETTFFYREILGLPVKTYRDSLHIQAGDTLLAFHLTKNTEPVYHIAFDIPNNKLEEAHSLLKGQLGILFISEENTDTIADFSRWNARSFYFRDNNGNILEYITRYDRGKTSEETFGGKSILNISEIGLVSDDVPQLAEKLRSTYDVPIYEKQPPHEHFTAMGDDEGLFILAATGRDWYPTKQKSNNFPLKVVFTVDGTEHTINRGKIR</sequence>
<dbReference type="SUPFAM" id="SSF54593">
    <property type="entry name" value="Glyoxalase/Bleomycin resistance protein/Dihydroxybiphenyl dioxygenase"/>
    <property type="match status" value="1"/>
</dbReference>
<dbReference type="InterPro" id="IPR029068">
    <property type="entry name" value="Glyas_Bleomycin-R_OHBP_Dase"/>
</dbReference>
<feature type="domain" description="VOC" evidence="1">
    <location>
        <begin position="2"/>
        <end position="117"/>
    </location>
</feature>
<proteinExistence type="predicted"/>